<organism evidence="2 3">
    <name type="scientific">Actinacidiphila epipremni</name>
    <dbReference type="NCBI Taxonomy" id="2053013"/>
    <lineage>
        <taxon>Bacteria</taxon>
        <taxon>Bacillati</taxon>
        <taxon>Actinomycetota</taxon>
        <taxon>Actinomycetes</taxon>
        <taxon>Kitasatosporales</taxon>
        <taxon>Streptomycetaceae</taxon>
        <taxon>Actinacidiphila</taxon>
    </lineage>
</organism>
<sequence>MTKGPPVSTPSFSRRSLLRSIAASGAAVAAPSVLAACSTSAKKHDVGNVGKKLVPWPTYVPFPGPAPDLPGTADGIQPGYLTYPKDLATAVHDKPGKGETIKVMTITYGTPPKPAGQNKFWTAINEALGVNLEFTVVPDSDYMTKMATMMAGNDLPDVINFGGGHTLPREADFVVSKCADLSDHLTGDAIKAYPNLANLPTYVWQDMGHIGGRLWGVPVQRSAPGNCLWINNDVFTAAGMKDGWTSDDFLEVAKAATHDKKYGLGSSAPLLFGETMHSMAWGAPQEWKLDGGAFVSAYTTDEYRASIEYMSKLRQAGLYNPNVLGTSTVDCKTFFYNGTVGSMVDGFGALSTSVPSIKDAFVLDAAVPYKPANGAKPGMQRAKGAWGYTVLKKTTPDRVKLILRVLDYLASPFGTKEYELNHFGVEGTHFTRDKDGSPIPTELGLVENPVQLPVKYLCDAPQVLYIPGRPDVVQRNHTWQLKVAPMLVPNPRFGLQSATASRVGAAIDTLRTDTIGSIVAGRKPLSAWDDTVKKMRDQGLDQIAEDYAKDYAANH</sequence>
<comment type="caution">
    <text evidence="2">The sequence shown here is derived from an EMBL/GenBank/DDBJ whole genome shotgun (WGS) entry which is preliminary data.</text>
</comment>
<feature type="chain" id="PRO_5046954262" evidence="1">
    <location>
        <begin position="36"/>
        <end position="555"/>
    </location>
</feature>
<proteinExistence type="predicted"/>
<evidence type="ECO:0000313" key="3">
    <source>
        <dbReference type="Proteomes" id="UP000734511"/>
    </source>
</evidence>
<keyword evidence="1" id="KW-0732">Signal</keyword>
<protein>
    <submittedName>
        <fullName evidence="2">Extracellular solute-binding protein</fullName>
    </submittedName>
</protein>
<feature type="signal peptide" evidence="1">
    <location>
        <begin position="1"/>
        <end position="35"/>
    </location>
</feature>
<dbReference type="Proteomes" id="UP000734511">
    <property type="component" value="Unassembled WGS sequence"/>
</dbReference>
<dbReference type="SUPFAM" id="SSF53850">
    <property type="entry name" value="Periplasmic binding protein-like II"/>
    <property type="match status" value="1"/>
</dbReference>
<dbReference type="InterPro" id="IPR006311">
    <property type="entry name" value="TAT_signal"/>
</dbReference>
<dbReference type="Pfam" id="PF01547">
    <property type="entry name" value="SBP_bac_1"/>
    <property type="match status" value="1"/>
</dbReference>
<evidence type="ECO:0000313" key="2">
    <source>
        <dbReference type="EMBL" id="NJP46981.1"/>
    </source>
</evidence>
<dbReference type="PANTHER" id="PTHR43649:SF12">
    <property type="entry name" value="DIACETYLCHITOBIOSE BINDING PROTEIN DASA"/>
    <property type="match status" value="1"/>
</dbReference>
<dbReference type="EMBL" id="JAATEJ010000026">
    <property type="protein sequence ID" value="NJP46981.1"/>
    <property type="molecule type" value="Genomic_DNA"/>
</dbReference>
<name>A0ABX0ZZJ0_9ACTN</name>
<reference evidence="2 3" key="1">
    <citation type="submission" date="2020-03" db="EMBL/GenBank/DDBJ databases">
        <title>WGS of actinomycetes isolated from Thailand.</title>
        <authorList>
            <person name="Thawai C."/>
        </authorList>
    </citation>
    <scope>NUCLEOTIDE SEQUENCE [LARGE SCALE GENOMIC DNA]</scope>
    <source>
        <strain evidence="2 3">PRB2-1</strain>
    </source>
</reference>
<keyword evidence="3" id="KW-1185">Reference proteome</keyword>
<dbReference type="PROSITE" id="PS51318">
    <property type="entry name" value="TAT"/>
    <property type="match status" value="1"/>
</dbReference>
<gene>
    <name evidence="2" type="ORF">HCN08_26770</name>
</gene>
<accession>A0ABX0ZZJ0</accession>
<evidence type="ECO:0000256" key="1">
    <source>
        <dbReference type="SAM" id="SignalP"/>
    </source>
</evidence>
<dbReference type="Gene3D" id="3.40.190.10">
    <property type="entry name" value="Periplasmic binding protein-like II"/>
    <property type="match status" value="1"/>
</dbReference>
<dbReference type="InterPro" id="IPR050490">
    <property type="entry name" value="Bact_solute-bd_prot1"/>
</dbReference>
<dbReference type="PANTHER" id="PTHR43649">
    <property type="entry name" value="ARABINOSE-BINDING PROTEIN-RELATED"/>
    <property type="match status" value="1"/>
</dbReference>
<dbReference type="InterPro" id="IPR006059">
    <property type="entry name" value="SBP"/>
</dbReference>